<dbReference type="PANTHER" id="PTHR12416">
    <property type="entry name" value="RRNA-PROCESSING PROTEIN UTP23 HOMOLOG"/>
    <property type="match status" value="1"/>
</dbReference>
<evidence type="ECO:0000256" key="2">
    <source>
        <dbReference type="ARBA" id="ARBA00022517"/>
    </source>
</evidence>
<name>A0A5N5TM70_9CRUS</name>
<dbReference type="InterPro" id="IPR029060">
    <property type="entry name" value="PIN-like_dom_sf"/>
</dbReference>
<dbReference type="AlphaFoldDB" id="A0A5N5TM70"/>
<keyword evidence="2" id="KW-0690">Ribosome biogenesis</keyword>
<organism evidence="5 6">
    <name type="scientific">Armadillidium nasatum</name>
    <dbReference type="NCBI Taxonomy" id="96803"/>
    <lineage>
        <taxon>Eukaryota</taxon>
        <taxon>Metazoa</taxon>
        <taxon>Ecdysozoa</taxon>
        <taxon>Arthropoda</taxon>
        <taxon>Crustacea</taxon>
        <taxon>Multicrustacea</taxon>
        <taxon>Malacostraca</taxon>
        <taxon>Eumalacostraca</taxon>
        <taxon>Peracarida</taxon>
        <taxon>Isopoda</taxon>
        <taxon>Oniscidea</taxon>
        <taxon>Crinocheta</taxon>
        <taxon>Armadillidiidae</taxon>
        <taxon>Armadillidium</taxon>
    </lineage>
</organism>
<evidence type="ECO:0000256" key="3">
    <source>
        <dbReference type="ARBA" id="ARBA00022552"/>
    </source>
</evidence>
<protein>
    <submittedName>
        <fullName evidence="5">rRNA-processing protein UTP23-like protein</fullName>
    </submittedName>
</protein>
<comment type="subcellular location">
    <subcellularLocation>
        <location evidence="1">Nucleus</location>
        <location evidence="1">Nucleolus</location>
    </subcellularLocation>
</comment>
<accession>A0A5N5TM70</accession>
<evidence type="ECO:0000256" key="1">
    <source>
        <dbReference type="ARBA" id="ARBA00004604"/>
    </source>
</evidence>
<dbReference type="InterPro" id="IPR006984">
    <property type="entry name" value="Fcf1/UTP23"/>
</dbReference>
<dbReference type="SUPFAM" id="SSF88723">
    <property type="entry name" value="PIN domain-like"/>
    <property type="match status" value="1"/>
</dbReference>
<sequence length="149" mass="17512">MNTKRVKRLNKTIDFYKRNFGFFSPYNILIDGTFCTAALESKINISEQLPKYLDSDVNIVTTRCIIMEVEKLSKIIKDLYGTWLIIKQFKIHQCGHTDDFKYILATMDENLREYARKKVFAAPIIFLHRQTPTIEKPPQETVKIFGEKK</sequence>
<evidence type="ECO:0000313" key="5">
    <source>
        <dbReference type="EMBL" id="KAB7507274.1"/>
    </source>
</evidence>
<evidence type="ECO:0000313" key="6">
    <source>
        <dbReference type="Proteomes" id="UP000326759"/>
    </source>
</evidence>
<dbReference type="Gene3D" id="3.40.50.1010">
    <property type="entry name" value="5'-nuclease"/>
    <property type="match status" value="1"/>
</dbReference>
<dbReference type="GO" id="GO:0032040">
    <property type="term" value="C:small-subunit processome"/>
    <property type="evidence" value="ECO:0007669"/>
    <property type="project" value="InterPro"/>
</dbReference>
<dbReference type="Pfam" id="PF04900">
    <property type="entry name" value="Fcf1"/>
    <property type="match status" value="2"/>
</dbReference>
<gene>
    <name evidence="5" type="primary">UTP23</name>
    <name evidence="5" type="ORF">Anas_03735</name>
</gene>
<proteinExistence type="predicted"/>
<comment type="caution">
    <text evidence="5">The sequence shown here is derived from an EMBL/GenBank/DDBJ whole genome shotgun (WGS) entry which is preliminary data.</text>
</comment>
<dbReference type="GO" id="GO:0006364">
    <property type="term" value="P:rRNA processing"/>
    <property type="evidence" value="ECO:0007669"/>
    <property type="project" value="UniProtKB-KW"/>
</dbReference>
<keyword evidence="4" id="KW-0539">Nucleus</keyword>
<dbReference type="EMBL" id="SEYY01000428">
    <property type="protein sequence ID" value="KAB7507274.1"/>
    <property type="molecule type" value="Genomic_DNA"/>
</dbReference>
<dbReference type="OrthoDB" id="25675at2759"/>
<keyword evidence="6" id="KW-1185">Reference proteome</keyword>
<dbReference type="Proteomes" id="UP000326759">
    <property type="component" value="Unassembled WGS sequence"/>
</dbReference>
<reference evidence="5 6" key="1">
    <citation type="journal article" date="2019" name="PLoS Biol.">
        <title>Sex chromosomes control vertical transmission of feminizing Wolbachia symbionts in an isopod.</title>
        <authorList>
            <person name="Becking T."/>
            <person name="Chebbi M.A."/>
            <person name="Giraud I."/>
            <person name="Moumen B."/>
            <person name="Laverre T."/>
            <person name="Caubet Y."/>
            <person name="Peccoud J."/>
            <person name="Gilbert C."/>
            <person name="Cordaux R."/>
        </authorList>
    </citation>
    <scope>NUCLEOTIDE SEQUENCE [LARGE SCALE GENOMIC DNA]</scope>
    <source>
        <strain evidence="5">ANa2</strain>
        <tissue evidence="5">Whole body excluding digestive tract and cuticle</tissue>
    </source>
</reference>
<keyword evidence="3" id="KW-0698">rRNA processing</keyword>
<evidence type="ECO:0000256" key="4">
    <source>
        <dbReference type="ARBA" id="ARBA00023242"/>
    </source>
</evidence>